<feature type="region of interest" description="Disordered" evidence="1">
    <location>
        <begin position="81"/>
        <end position="105"/>
    </location>
</feature>
<accession>A0AAD6XPD9</accession>
<proteinExistence type="predicted"/>
<feature type="region of interest" description="Disordered" evidence="1">
    <location>
        <begin position="27"/>
        <end position="48"/>
    </location>
</feature>
<feature type="compositionally biased region" description="Acidic residues" evidence="1">
    <location>
        <begin position="95"/>
        <end position="105"/>
    </location>
</feature>
<keyword evidence="3" id="KW-1185">Reference proteome</keyword>
<evidence type="ECO:0000313" key="2">
    <source>
        <dbReference type="EMBL" id="KAJ7093344.1"/>
    </source>
</evidence>
<protein>
    <submittedName>
        <fullName evidence="2">Uncharacterized protein</fullName>
    </submittedName>
</protein>
<dbReference type="AlphaFoldDB" id="A0AAD6XPD9"/>
<gene>
    <name evidence="2" type="ORF">B0H15DRAFT_1020761</name>
</gene>
<name>A0AAD6XPD9_9AGAR</name>
<organism evidence="2 3">
    <name type="scientific">Mycena belliarum</name>
    <dbReference type="NCBI Taxonomy" id="1033014"/>
    <lineage>
        <taxon>Eukaryota</taxon>
        <taxon>Fungi</taxon>
        <taxon>Dikarya</taxon>
        <taxon>Basidiomycota</taxon>
        <taxon>Agaricomycotina</taxon>
        <taxon>Agaricomycetes</taxon>
        <taxon>Agaricomycetidae</taxon>
        <taxon>Agaricales</taxon>
        <taxon>Marasmiineae</taxon>
        <taxon>Mycenaceae</taxon>
        <taxon>Mycena</taxon>
    </lineage>
</organism>
<evidence type="ECO:0000256" key="1">
    <source>
        <dbReference type="SAM" id="MobiDB-lite"/>
    </source>
</evidence>
<sequence>MQTPTHSLFDSDGDVVEPERECNYMPDLGADSACGSVRPTGTPPRRPSFKALHARLGSISQDSLSGSSLSLECALPSVFASPSGSVASATCSASDSEEAEAEAEDATDYSFPALAHARALQRRRHAAHPLSAVLGVRGALLPVVRVLGCVVVVAVLAGSGRWTWV</sequence>
<comment type="caution">
    <text evidence="2">The sequence shown here is derived from an EMBL/GenBank/DDBJ whole genome shotgun (WGS) entry which is preliminary data.</text>
</comment>
<reference evidence="2" key="1">
    <citation type="submission" date="2023-03" db="EMBL/GenBank/DDBJ databases">
        <title>Massive genome expansion in bonnet fungi (Mycena s.s.) driven by repeated elements and novel gene families across ecological guilds.</title>
        <authorList>
            <consortium name="Lawrence Berkeley National Laboratory"/>
            <person name="Harder C.B."/>
            <person name="Miyauchi S."/>
            <person name="Viragh M."/>
            <person name="Kuo A."/>
            <person name="Thoen E."/>
            <person name="Andreopoulos B."/>
            <person name="Lu D."/>
            <person name="Skrede I."/>
            <person name="Drula E."/>
            <person name="Henrissat B."/>
            <person name="Morin E."/>
            <person name="Kohler A."/>
            <person name="Barry K."/>
            <person name="LaButti K."/>
            <person name="Morin E."/>
            <person name="Salamov A."/>
            <person name="Lipzen A."/>
            <person name="Mereny Z."/>
            <person name="Hegedus B."/>
            <person name="Baldrian P."/>
            <person name="Stursova M."/>
            <person name="Weitz H."/>
            <person name="Taylor A."/>
            <person name="Grigoriev I.V."/>
            <person name="Nagy L.G."/>
            <person name="Martin F."/>
            <person name="Kauserud H."/>
        </authorList>
    </citation>
    <scope>NUCLEOTIDE SEQUENCE</scope>
    <source>
        <strain evidence="2">CBHHK173m</strain>
    </source>
</reference>
<dbReference type="EMBL" id="JARJCN010000016">
    <property type="protein sequence ID" value="KAJ7093344.1"/>
    <property type="molecule type" value="Genomic_DNA"/>
</dbReference>
<evidence type="ECO:0000313" key="3">
    <source>
        <dbReference type="Proteomes" id="UP001222325"/>
    </source>
</evidence>
<dbReference type="Proteomes" id="UP001222325">
    <property type="component" value="Unassembled WGS sequence"/>
</dbReference>